<protein>
    <recommendedName>
        <fullName evidence="3">Tetratricopeptide repeat protein</fullName>
    </recommendedName>
</protein>
<evidence type="ECO:0000313" key="1">
    <source>
        <dbReference type="EMBL" id="RKS42569.1"/>
    </source>
</evidence>
<proteinExistence type="predicted"/>
<dbReference type="EMBL" id="RBLG01000008">
    <property type="protein sequence ID" value="RKS42569.1"/>
    <property type="molecule type" value="Genomic_DNA"/>
</dbReference>
<name>A0A495P1N0_9FLAO</name>
<comment type="caution">
    <text evidence="1">The sequence shown here is derived from an EMBL/GenBank/DDBJ whole genome shotgun (WGS) entry which is preliminary data.</text>
</comment>
<accession>A0A495P1N0</accession>
<dbReference type="Proteomes" id="UP000276282">
    <property type="component" value="Unassembled WGS sequence"/>
</dbReference>
<dbReference type="OrthoDB" id="7594647at2"/>
<keyword evidence="2" id="KW-1185">Reference proteome</keyword>
<evidence type="ECO:0000313" key="2">
    <source>
        <dbReference type="Proteomes" id="UP000276282"/>
    </source>
</evidence>
<reference evidence="1 2" key="1">
    <citation type="submission" date="2018-10" db="EMBL/GenBank/DDBJ databases">
        <title>Genomic Encyclopedia of Archaeal and Bacterial Type Strains, Phase II (KMG-II): from individual species to whole genera.</title>
        <authorList>
            <person name="Goeker M."/>
        </authorList>
    </citation>
    <scope>NUCLEOTIDE SEQUENCE [LARGE SCALE GENOMIC DNA]</scope>
    <source>
        <strain evidence="1 2">DSM 19839</strain>
    </source>
</reference>
<dbReference type="InterPro" id="IPR011990">
    <property type="entry name" value="TPR-like_helical_dom_sf"/>
</dbReference>
<dbReference type="AlphaFoldDB" id="A0A495P1N0"/>
<organism evidence="1 2">
    <name type="scientific">Gillisia mitskevichiae</name>
    <dbReference type="NCBI Taxonomy" id="270921"/>
    <lineage>
        <taxon>Bacteria</taxon>
        <taxon>Pseudomonadati</taxon>
        <taxon>Bacteroidota</taxon>
        <taxon>Flavobacteriia</taxon>
        <taxon>Flavobacteriales</taxon>
        <taxon>Flavobacteriaceae</taxon>
        <taxon>Gillisia</taxon>
    </lineage>
</organism>
<evidence type="ECO:0008006" key="3">
    <source>
        <dbReference type="Google" id="ProtNLM"/>
    </source>
</evidence>
<gene>
    <name evidence="1" type="ORF">BC962_3236</name>
</gene>
<sequence>MSKNDWYINSIWNEQIETEFEIRLKKSRSNFHKAQYLRTQAYCLLNSDIKSFQEKGIQLMNRLFEDYPNEKFNVIQGNEMLGDYYLRMKSFDNAEKHFRIVTEYYYSETRSGTTGLADLKLSETLLKSKKSDKFQEAYLLATDKFEKTGGELNMNSDKFYYAELMANLCNIMNRKEEASQYAKDALELSKISAPEFTRHKTVGLIKASIEQIENLNEIVKKNNR</sequence>
<dbReference type="Gene3D" id="1.25.40.10">
    <property type="entry name" value="Tetratricopeptide repeat domain"/>
    <property type="match status" value="1"/>
</dbReference>
<dbReference type="RefSeq" id="WP_121347038.1">
    <property type="nucleotide sequence ID" value="NZ_RBLG01000008.1"/>
</dbReference>